<evidence type="ECO:0000313" key="2">
    <source>
        <dbReference type="EMBL" id="TRY81430.1"/>
    </source>
</evidence>
<dbReference type="STRING" id="623744.A0A553PUU7"/>
<dbReference type="OrthoDB" id="26838at2759"/>
<dbReference type="Proteomes" id="UP000316079">
    <property type="component" value="Unassembled WGS sequence"/>
</dbReference>
<proteinExistence type="predicted"/>
<dbReference type="GO" id="GO:1990923">
    <property type="term" value="C:PET complex"/>
    <property type="evidence" value="ECO:0007669"/>
    <property type="project" value="TreeGrafter"/>
</dbReference>
<dbReference type="InterPro" id="IPR002562">
    <property type="entry name" value="3'-5'_exonuclease_dom"/>
</dbReference>
<gene>
    <name evidence="2" type="ORF">DNTS_008149</name>
</gene>
<feature type="domain" description="3'-5' exonuclease" evidence="1">
    <location>
        <begin position="93"/>
        <end position="189"/>
    </location>
</feature>
<dbReference type="Gene3D" id="3.30.420.10">
    <property type="entry name" value="Ribonuclease H-like superfamily/Ribonuclease H"/>
    <property type="match status" value="1"/>
</dbReference>
<reference evidence="2 3" key="1">
    <citation type="journal article" date="2019" name="Sci. Data">
        <title>Hybrid genome assembly and annotation of Danionella translucida.</title>
        <authorList>
            <person name="Kadobianskyi M."/>
            <person name="Schulze L."/>
            <person name="Schuelke M."/>
            <person name="Judkewitz B."/>
        </authorList>
    </citation>
    <scope>NUCLEOTIDE SEQUENCE [LARGE SCALE GENOMIC DNA]</scope>
    <source>
        <strain evidence="2 3">Bolton</strain>
    </source>
</reference>
<dbReference type="Pfam" id="PF01612">
    <property type="entry name" value="DNA_pol_A_exo1"/>
    <property type="match status" value="1"/>
</dbReference>
<organism evidence="2 3">
    <name type="scientific">Danionella cerebrum</name>
    <dbReference type="NCBI Taxonomy" id="2873325"/>
    <lineage>
        <taxon>Eukaryota</taxon>
        <taxon>Metazoa</taxon>
        <taxon>Chordata</taxon>
        <taxon>Craniata</taxon>
        <taxon>Vertebrata</taxon>
        <taxon>Euteleostomi</taxon>
        <taxon>Actinopterygii</taxon>
        <taxon>Neopterygii</taxon>
        <taxon>Teleostei</taxon>
        <taxon>Ostariophysi</taxon>
        <taxon>Cypriniformes</taxon>
        <taxon>Danionidae</taxon>
        <taxon>Danioninae</taxon>
        <taxon>Danionella</taxon>
    </lineage>
</organism>
<sequence length="275" mass="31386">MPLSSEESRFLDSLKRKPVKITLKDTEITGVIQKIGQSKTLVLENVCEVKTGRKFPGAKLFFGHEIVKDDFREESGVNYVVIDELHEKFGPAVSTKKVVYLFDVLLLGGQAFKNGLAMILENQRILKVVHDCRCISRCLRSEFRVKLNNVFDTQVADLLMFFNETAGFLPDRVCSLSELLKLHLRLSNTELQPVQNKEQISRDLWYIRPSPSALLVLMAETVVQLPPLRLKLLDALMDDYTRLVETYMNSFIAYNQVSSLHFTNIFLCKMPTPAV</sequence>
<evidence type="ECO:0000259" key="1">
    <source>
        <dbReference type="Pfam" id="PF01612"/>
    </source>
</evidence>
<dbReference type="EMBL" id="SRMA01026627">
    <property type="protein sequence ID" value="TRY81430.1"/>
    <property type="molecule type" value="Genomic_DNA"/>
</dbReference>
<dbReference type="InterPro" id="IPR036397">
    <property type="entry name" value="RNaseH_sf"/>
</dbReference>
<dbReference type="GO" id="GO:0034587">
    <property type="term" value="P:piRNA processing"/>
    <property type="evidence" value="ECO:0007669"/>
    <property type="project" value="TreeGrafter"/>
</dbReference>
<dbReference type="GO" id="GO:0003676">
    <property type="term" value="F:nucleic acid binding"/>
    <property type="evidence" value="ECO:0007669"/>
    <property type="project" value="InterPro"/>
</dbReference>
<dbReference type="PANTHER" id="PTHR46628:SF1">
    <property type="entry name" value="PIRNA BIOGENESIS PROTEIN EXD1"/>
    <property type="match status" value="1"/>
</dbReference>
<dbReference type="InterPro" id="IPR012337">
    <property type="entry name" value="RNaseH-like_sf"/>
</dbReference>
<name>A0A553PUU7_9TELE</name>
<protein>
    <recommendedName>
        <fullName evidence="1">3'-5' exonuclease domain-containing protein</fullName>
    </recommendedName>
</protein>
<dbReference type="PANTHER" id="PTHR46628">
    <property type="entry name" value="PIRNA BIOGENESIS PROTEIN EXD1"/>
    <property type="match status" value="1"/>
</dbReference>
<evidence type="ECO:0000313" key="3">
    <source>
        <dbReference type="Proteomes" id="UP000316079"/>
    </source>
</evidence>
<keyword evidence="3" id="KW-1185">Reference proteome</keyword>
<dbReference type="AlphaFoldDB" id="A0A553PUU7"/>
<dbReference type="GO" id="GO:0008408">
    <property type="term" value="F:3'-5' exonuclease activity"/>
    <property type="evidence" value="ECO:0007669"/>
    <property type="project" value="InterPro"/>
</dbReference>
<comment type="caution">
    <text evidence="2">The sequence shown here is derived from an EMBL/GenBank/DDBJ whole genome shotgun (WGS) entry which is preliminary data.</text>
</comment>
<accession>A0A553PUU7</accession>
<dbReference type="SUPFAM" id="SSF53098">
    <property type="entry name" value="Ribonuclease H-like"/>
    <property type="match status" value="1"/>
</dbReference>
<dbReference type="InterPro" id="IPR052144">
    <property type="entry name" value="piRNA_biogenesis_EXD1"/>
</dbReference>